<sequence>MSEINDSFKISLGKKINALRLARSLGVREFALIAEIEHHQLINVEKGRVDVRLSTLLKIAKGLNVPAKELLDFEV</sequence>
<dbReference type="RefSeq" id="WP_169606989.1">
    <property type="nucleotide sequence ID" value="NZ_CP051682.1"/>
</dbReference>
<dbReference type="InterPro" id="IPR010982">
    <property type="entry name" value="Lambda_DNA-bd_dom_sf"/>
</dbReference>
<dbReference type="GO" id="GO:0003677">
    <property type="term" value="F:DNA binding"/>
    <property type="evidence" value="ECO:0007669"/>
    <property type="project" value="InterPro"/>
</dbReference>
<protein>
    <submittedName>
        <fullName evidence="2">Helix-turn-helix transcriptional regulator</fullName>
    </submittedName>
</protein>
<dbReference type="PROSITE" id="PS50943">
    <property type="entry name" value="HTH_CROC1"/>
    <property type="match status" value="1"/>
</dbReference>
<evidence type="ECO:0000259" key="1">
    <source>
        <dbReference type="PROSITE" id="PS50943"/>
    </source>
</evidence>
<keyword evidence="3" id="KW-1185">Reference proteome</keyword>
<organism evidence="2 3">
    <name type="scientific">Mucilaginibacter robiniae</name>
    <dbReference type="NCBI Taxonomy" id="2728022"/>
    <lineage>
        <taxon>Bacteria</taxon>
        <taxon>Pseudomonadati</taxon>
        <taxon>Bacteroidota</taxon>
        <taxon>Sphingobacteriia</taxon>
        <taxon>Sphingobacteriales</taxon>
        <taxon>Sphingobacteriaceae</taxon>
        <taxon>Mucilaginibacter</taxon>
    </lineage>
</organism>
<dbReference type="CDD" id="cd00093">
    <property type="entry name" value="HTH_XRE"/>
    <property type="match status" value="1"/>
</dbReference>
<dbReference type="EMBL" id="CP051682">
    <property type="protein sequence ID" value="QJD95979.1"/>
    <property type="molecule type" value="Genomic_DNA"/>
</dbReference>
<evidence type="ECO:0000313" key="3">
    <source>
        <dbReference type="Proteomes" id="UP000503278"/>
    </source>
</evidence>
<dbReference type="AlphaFoldDB" id="A0A7L5E112"/>
<proteinExistence type="predicted"/>
<evidence type="ECO:0000313" key="2">
    <source>
        <dbReference type="EMBL" id="QJD95979.1"/>
    </source>
</evidence>
<dbReference type="Gene3D" id="1.10.260.40">
    <property type="entry name" value="lambda repressor-like DNA-binding domains"/>
    <property type="match status" value="1"/>
</dbReference>
<dbReference type="SMART" id="SM00530">
    <property type="entry name" value="HTH_XRE"/>
    <property type="match status" value="1"/>
</dbReference>
<feature type="domain" description="HTH cro/C1-type" evidence="1">
    <location>
        <begin position="16"/>
        <end position="70"/>
    </location>
</feature>
<accession>A0A7L5E112</accession>
<dbReference type="KEGG" id="mrob:HH214_08860"/>
<dbReference type="SUPFAM" id="SSF47413">
    <property type="entry name" value="lambda repressor-like DNA-binding domains"/>
    <property type="match status" value="1"/>
</dbReference>
<name>A0A7L5E112_9SPHI</name>
<dbReference type="InterPro" id="IPR001387">
    <property type="entry name" value="Cro/C1-type_HTH"/>
</dbReference>
<reference evidence="2 3" key="1">
    <citation type="submission" date="2020-04" db="EMBL/GenBank/DDBJ databases">
        <title>Genome sequencing of novel species.</title>
        <authorList>
            <person name="Heo J."/>
            <person name="Kim S.-J."/>
            <person name="Kim J.-S."/>
            <person name="Hong S.-B."/>
            <person name="Kwon S.-W."/>
        </authorList>
    </citation>
    <scope>NUCLEOTIDE SEQUENCE [LARGE SCALE GENOMIC DNA]</scope>
    <source>
        <strain evidence="2 3">F39-2</strain>
    </source>
</reference>
<dbReference type="Proteomes" id="UP000503278">
    <property type="component" value="Chromosome"/>
</dbReference>
<gene>
    <name evidence="2" type="ORF">HH214_08860</name>
</gene>